<evidence type="ECO:0000259" key="1">
    <source>
        <dbReference type="Pfam" id="PF01966"/>
    </source>
</evidence>
<name>A0ABZ3FU42_9ACTN</name>
<sequence>MDLRRVTPDQITADEFCDLLFGLWSDRGNERYDEVVSQSEHALQCAALAEADGAGPELQIAALLHDVAHLWESEEEFRDTDLVHEVVGARWLTEWFGNAVAAPVALHVAAKRYLVAVEPEYADTLSPASVHSLKLQGGPMNQEEVARFEANKHHADAVRLRRWDDLAKDPEATTSGFEHYREPIRACLTLAPR</sequence>
<dbReference type="InterPro" id="IPR052567">
    <property type="entry name" value="OP_Dioxygenase"/>
</dbReference>
<dbReference type="SUPFAM" id="SSF109604">
    <property type="entry name" value="HD-domain/PDEase-like"/>
    <property type="match status" value="1"/>
</dbReference>
<keyword evidence="3" id="KW-1185">Reference proteome</keyword>
<reference evidence="2 3" key="1">
    <citation type="submission" date="2024-04" db="EMBL/GenBank/DDBJ databases">
        <title>Isolation of an actinomycete strain from pig manure.</title>
        <authorList>
            <person name="Gong T."/>
            <person name="Yu Z."/>
            <person name="An M."/>
            <person name="Wei C."/>
            <person name="Yang W."/>
            <person name="Liu L."/>
        </authorList>
    </citation>
    <scope>NUCLEOTIDE SEQUENCE [LARGE SCALE GENOMIC DNA]</scope>
    <source>
        <strain evidence="2 3">ZF39</strain>
    </source>
</reference>
<dbReference type="RefSeq" id="WP_425309709.1">
    <property type="nucleotide sequence ID" value="NZ_CP154795.1"/>
</dbReference>
<evidence type="ECO:0000313" key="2">
    <source>
        <dbReference type="EMBL" id="XAN08254.1"/>
    </source>
</evidence>
<dbReference type="PANTHER" id="PTHR40202:SF1">
    <property type="entry name" value="HD DOMAIN-CONTAINING PROTEIN"/>
    <property type="match status" value="1"/>
</dbReference>
<dbReference type="InterPro" id="IPR006674">
    <property type="entry name" value="HD_domain"/>
</dbReference>
<accession>A0ABZ3FU42</accession>
<gene>
    <name evidence="2" type="ORF">AADG42_13405</name>
</gene>
<dbReference type="EMBL" id="CP154795">
    <property type="protein sequence ID" value="XAN08254.1"/>
    <property type="molecule type" value="Genomic_DNA"/>
</dbReference>
<dbReference type="Pfam" id="PF01966">
    <property type="entry name" value="HD"/>
    <property type="match status" value="1"/>
</dbReference>
<dbReference type="Proteomes" id="UP001442841">
    <property type="component" value="Chromosome"/>
</dbReference>
<proteinExistence type="predicted"/>
<organism evidence="2 3">
    <name type="scientific">Ammonicoccus fulvus</name>
    <dbReference type="NCBI Taxonomy" id="3138240"/>
    <lineage>
        <taxon>Bacteria</taxon>
        <taxon>Bacillati</taxon>
        <taxon>Actinomycetota</taxon>
        <taxon>Actinomycetes</taxon>
        <taxon>Propionibacteriales</taxon>
        <taxon>Propionibacteriaceae</taxon>
        <taxon>Ammonicoccus</taxon>
    </lineage>
</organism>
<dbReference type="PANTHER" id="PTHR40202">
    <property type="match status" value="1"/>
</dbReference>
<dbReference type="Gene3D" id="1.10.3210.10">
    <property type="entry name" value="Hypothetical protein af1432"/>
    <property type="match status" value="1"/>
</dbReference>
<protein>
    <submittedName>
        <fullName evidence="2">HD domain-containing protein</fullName>
    </submittedName>
</protein>
<evidence type="ECO:0000313" key="3">
    <source>
        <dbReference type="Proteomes" id="UP001442841"/>
    </source>
</evidence>
<feature type="domain" description="HD" evidence="1">
    <location>
        <begin position="40"/>
        <end position="106"/>
    </location>
</feature>